<proteinExistence type="predicted"/>
<gene>
    <name evidence="2" type="ORF">GCM10025783_21860</name>
</gene>
<keyword evidence="1" id="KW-1133">Transmembrane helix</keyword>
<feature type="transmembrane region" description="Helical" evidence="1">
    <location>
        <begin position="73"/>
        <end position="90"/>
    </location>
</feature>
<name>A0ABP8Z800_9MICO</name>
<evidence type="ECO:0000256" key="1">
    <source>
        <dbReference type="SAM" id="Phobius"/>
    </source>
</evidence>
<dbReference type="Proteomes" id="UP001500121">
    <property type="component" value="Unassembled WGS sequence"/>
</dbReference>
<keyword evidence="1" id="KW-0472">Membrane</keyword>
<feature type="transmembrane region" description="Helical" evidence="1">
    <location>
        <begin position="41"/>
        <end position="61"/>
    </location>
</feature>
<feature type="transmembrane region" description="Helical" evidence="1">
    <location>
        <begin position="6"/>
        <end position="29"/>
    </location>
</feature>
<protein>
    <submittedName>
        <fullName evidence="2">Uncharacterized protein</fullName>
    </submittedName>
</protein>
<keyword evidence="3" id="KW-1185">Reference proteome</keyword>
<feature type="transmembrane region" description="Helical" evidence="1">
    <location>
        <begin position="97"/>
        <end position="118"/>
    </location>
</feature>
<accession>A0ABP8Z800</accession>
<evidence type="ECO:0000313" key="3">
    <source>
        <dbReference type="Proteomes" id="UP001500121"/>
    </source>
</evidence>
<organism evidence="2 3">
    <name type="scientific">Amnibacterium soli</name>
    <dbReference type="NCBI Taxonomy" id="1282736"/>
    <lineage>
        <taxon>Bacteria</taxon>
        <taxon>Bacillati</taxon>
        <taxon>Actinomycetota</taxon>
        <taxon>Actinomycetes</taxon>
        <taxon>Micrococcales</taxon>
        <taxon>Microbacteriaceae</taxon>
        <taxon>Amnibacterium</taxon>
    </lineage>
</organism>
<keyword evidence="1" id="KW-0812">Transmembrane</keyword>
<dbReference type="EMBL" id="BAABLP010000004">
    <property type="protein sequence ID" value="GAA4749228.1"/>
    <property type="molecule type" value="Genomic_DNA"/>
</dbReference>
<evidence type="ECO:0000313" key="2">
    <source>
        <dbReference type="EMBL" id="GAA4749228.1"/>
    </source>
</evidence>
<comment type="caution">
    <text evidence="2">The sequence shown here is derived from an EMBL/GenBank/DDBJ whole genome shotgun (WGS) entry which is preliminary data.</text>
</comment>
<reference evidence="3" key="1">
    <citation type="journal article" date="2019" name="Int. J. Syst. Evol. Microbiol.">
        <title>The Global Catalogue of Microorganisms (GCM) 10K type strain sequencing project: providing services to taxonomists for standard genome sequencing and annotation.</title>
        <authorList>
            <consortium name="The Broad Institute Genomics Platform"/>
            <consortium name="The Broad Institute Genome Sequencing Center for Infectious Disease"/>
            <person name="Wu L."/>
            <person name="Ma J."/>
        </authorList>
    </citation>
    <scope>NUCLEOTIDE SEQUENCE [LARGE SCALE GENOMIC DNA]</scope>
    <source>
        <strain evidence="3">JCM 19015</strain>
    </source>
</reference>
<sequence>MTTAAAATPTFTVSLASAVTIAGGVLAVVDSALRFRRPGGNAILAILALVIGLLLLVRVFGPVQTYVSTSIPVLYLSVVLTIVLLVELLVKNARKSGVLWLTIVATLVCGAAAVIAFLKVG</sequence>